<gene>
    <name evidence="1" type="ORF">JQV55_09620</name>
</gene>
<evidence type="ECO:0000313" key="1">
    <source>
        <dbReference type="EMBL" id="MBM1713819.1"/>
    </source>
</evidence>
<proteinExistence type="predicted"/>
<sequence length="56" mass="5875">MNDVNETATLYRTANLTGLGEVQVPQGMSDAEVLAQVFGAEPDAAATPAKKTKKKP</sequence>
<name>A0AAE3B6A1_9RHOB</name>
<keyword evidence="2" id="KW-1185">Reference proteome</keyword>
<organism evidence="1 2">
    <name type="scientific">Sulfitobacter geojensis</name>
    <dbReference type="NCBI Taxonomy" id="1342299"/>
    <lineage>
        <taxon>Bacteria</taxon>
        <taxon>Pseudomonadati</taxon>
        <taxon>Pseudomonadota</taxon>
        <taxon>Alphaproteobacteria</taxon>
        <taxon>Rhodobacterales</taxon>
        <taxon>Roseobacteraceae</taxon>
        <taxon>Sulfitobacter</taxon>
    </lineage>
</organism>
<evidence type="ECO:0000313" key="2">
    <source>
        <dbReference type="Proteomes" id="UP000732193"/>
    </source>
</evidence>
<dbReference type="EMBL" id="JAFBRM010000002">
    <property type="protein sequence ID" value="MBM1713819.1"/>
    <property type="molecule type" value="Genomic_DNA"/>
</dbReference>
<dbReference type="Proteomes" id="UP000732193">
    <property type="component" value="Unassembled WGS sequence"/>
</dbReference>
<protein>
    <submittedName>
        <fullName evidence="1">Uncharacterized protein</fullName>
    </submittedName>
</protein>
<reference evidence="1 2" key="1">
    <citation type="submission" date="2021-01" db="EMBL/GenBank/DDBJ databases">
        <title>Diatom-associated Roseobacters Show Island Model of Population Structure.</title>
        <authorList>
            <person name="Qu L."/>
            <person name="Feng X."/>
            <person name="Chen Y."/>
            <person name="Li L."/>
            <person name="Wang X."/>
            <person name="Hu Z."/>
            <person name="Wang H."/>
            <person name="Luo H."/>
        </authorList>
    </citation>
    <scope>NUCLEOTIDE SEQUENCE [LARGE SCALE GENOMIC DNA]</scope>
    <source>
        <strain evidence="1 2">TR60-84</strain>
    </source>
</reference>
<comment type="caution">
    <text evidence="1">The sequence shown here is derived from an EMBL/GenBank/DDBJ whole genome shotgun (WGS) entry which is preliminary data.</text>
</comment>
<accession>A0AAE3B6A1</accession>
<dbReference type="AlphaFoldDB" id="A0AAE3B6A1"/>
<dbReference type="RefSeq" id="WP_203242104.1">
    <property type="nucleotide sequence ID" value="NZ_JAFBRH010000002.1"/>
</dbReference>